<dbReference type="Proteomes" id="UP000298061">
    <property type="component" value="Unassembled WGS sequence"/>
</dbReference>
<sequence length="57" mass="6244">MKRADSQHVKAATLCQANDTRMQAAIKDLLAEKEKLVPGKSCRAIAKEHGVDHVMLS</sequence>
<evidence type="ECO:0000313" key="2">
    <source>
        <dbReference type="Proteomes" id="UP000298061"/>
    </source>
</evidence>
<gene>
    <name evidence="1" type="ORF">EWM64_g2830</name>
</gene>
<proteinExistence type="predicted"/>
<dbReference type="AlphaFoldDB" id="A0A4Z0A3Z5"/>
<reference evidence="1 2" key="1">
    <citation type="submission" date="2019-02" db="EMBL/GenBank/DDBJ databases">
        <title>Genome sequencing of the rare red list fungi Hericium alpestre (H. flagellum).</title>
        <authorList>
            <person name="Buettner E."/>
            <person name="Kellner H."/>
        </authorList>
    </citation>
    <scope>NUCLEOTIDE SEQUENCE [LARGE SCALE GENOMIC DNA]</scope>
    <source>
        <strain evidence="1 2">DSM 108284</strain>
    </source>
</reference>
<accession>A0A4Z0A3Z5</accession>
<name>A0A4Z0A3Z5_9AGAM</name>
<protein>
    <submittedName>
        <fullName evidence="1">Uncharacterized protein</fullName>
    </submittedName>
</protein>
<dbReference type="EMBL" id="SFCI01000241">
    <property type="protein sequence ID" value="TFY81180.1"/>
    <property type="molecule type" value="Genomic_DNA"/>
</dbReference>
<comment type="caution">
    <text evidence="1">The sequence shown here is derived from an EMBL/GenBank/DDBJ whole genome shotgun (WGS) entry which is preliminary data.</text>
</comment>
<evidence type="ECO:0000313" key="1">
    <source>
        <dbReference type="EMBL" id="TFY81180.1"/>
    </source>
</evidence>
<organism evidence="1 2">
    <name type="scientific">Hericium alpestre</name>
    <dbReference type="NCBI Taxonomy" id="135208"/>
    <lineage>
        <taxon>Eukaryota</taxon>
        <taxon>Fungi</taxon>
        <taxon>Dikarya</taxon>
        <taxon>Basidiomycota</taxon>
        <taxon>Agaricomycotina</taxon>
        <taxon>Agaricomycetes</taxon>
        <taxon>Russulales</taxon>
        <taxon>Hericiaceae</taxon>
        <taxon>Hericium</taxon>
    </lineage>
</organism>
<keyword evidence="2" id="KW-1185">Reference proteome</keyword>